<evidence type="ECO:0000256" key="1">
    <source>
        <dbReference type="ARBA" id="ARBA00022679"/>
    </source>
</evidence>
<gene>
    <name evidence="3" type="ORF">A2973_02655</name>
</gene>
<dbReference type="InterPro" id="IPR029044">
    <property type="entry name" value="Nucleotide-diphossugar_trans"/>
</dbReference>
<keyword evidence="1" id="KW-0808">Transferase</keyword>
<dbReference type="EMBL" id="MFJZ01000001">
    <property type="protein sequence ID" value="OGG30799.1"/>
    <property type="molecule type" value="Genomic_DNA"/>
</dbReference>
<dbReference type="InterPro" id="IPR050088">
    <property type="entry name" value="IspD/TarI_cytidylyltransf_bact"/>
</dbReference>
<dbReference type="Proteomes" id="UP000176409">
    <property type="component" value="Unassembled WGS sequence"/>
</dbReference>
<dbReference type="InterPro" id="IPR034683">
    <property type="entry name" value="IspD/TarI"/>
</dbReference>
<organism evidence="3 4">
    <name type="scientific">Candidatus Gottesmanbacteria bacterium RIFCSPLOWO2_01_FULL_49_10</name>
    <dbReference type="NCBI Taxonomy" id="1798396"/>
    <lineage>
        <taxon>Bacteria</taxon>
        <taxon>Candidatus Gottesmaniibacteriota</taxon>
    </lineage>
</organism>
<dbReference type="GO" id="GO:0050518">
    <property type="term" value="F:2-C-methyl-D-erythritol 4-phosphate cytidylyltransferase activity"/>
    <property type="evidence" value="ECO:0007669"/>
    <property type="project" value="TreeGrafter"/>
</dbReference>
<proteinExistence type="predicted"/>
<dbReference type="Pfam" id="PF01128">
    <property type="entry name" value="IspD"/>
    <property type="match status" value="1"/>
</dbReference>
<comment type="caution">
    <text evidence="3">The sequence shown here is derived from an EMBL/GenBank/DDBJ whole genome shotgun (WGS) entry which is preliminary data.</text>
</comment>
<dbReference type="FunFam" id="3.90.550.10:FF:000003">
    <property type="entry name" value="2-C-methyl-D-erythritol 4-phosphate cytidylyltransferase"/>
    <property type="match status" value="1"/>
</dbReference>
<dbReference type="CDD" id="cd02516">
    <property type="entry name" value="CDP-ME_synthetase"/>
    <property type="match status" value="1"/>
</dbReference>
<evidence type="ECO:0000313" key="4">
    <source>
        <dbReference type="Proteomes" id="UP000176409"/>
    </source>
</evidence>
<sequence>MNWIIIVAGGNGERIHLGYNKIFARIYGKPIIFWTLQQFEKTACIDHIAISAQKKDIPKIRHIVESGGFSKVVYLCPATSSRQASTFTILNFLKNRIIASDLVGIHNAVNPFVKRSEVEAVFKAAQKYQAALLAQSATDTIKITNGDNLVSHTPLRQTAWYAQTPQVAKFDKLWQAFFQAHADDFLGTDDTQLLERIGIRAKIVPCSHQNVKITFPEDLILAERIMKDFQNKDYV</sequence>
<dbReference type="PANTHER" id="PTHR32125:SF4">
    <property type="entry name" value="2-C-METHYL-D-ERYTHRITOL 4-PHOSPHATE CYTIDYLYLTRANSFERASE, CHLOROPLASTIC"/>
    <property type="match status" value="1"/>
</dbReference>
<dbReference type="SUPFAM" id="SSF53448">
    <property type="entry name" value="Nucleotide-diphospho-sugar transferases"/>
    <property type="match status" value="1"/>
</dbReference>
<reference evidence="3 4" key="1">
    <citation type="journal article" date="2016" name="Nat. Commun.">
        <title>Thousands of microbial genomes shed light on interconnected biogeochemical processes in an aquifer system.</title>
        <authorList>
            <person name="Anantharaman K."/>
            <person name="Brown C.T."/>
            <person name="Hug L.A."/>
            <person name="Sharon I."/>
            <person name="Castelle C.J."/>
            <person name="Probst A.J."/>
            <person name="Thomas B.C."/>
            <person name="Singh A."/>
            <person name="Wilkins M.J."/>
            <person name="Karaoz U."/>
            <person name="Brodie E.L."/>
            <person name="Williams K.H."/>
            <person name="Hubbard S.S."/>
            <person name="Banfield J.F."/>
        </authorList>
    </citation>
    <scope>NUCLEOTIDE SEQUENCE [LARGE SCALE GENOMIC DNA]</scope>
</reference>
<evidence type="ECO:0008006" key="5">
    <source>
        <dbReference type="Google" id="ProtNLM"/>
    </source>
</evidence>
<dbReference type="AlphaFoldDB" id="A0A1F6B1K0"/>
<protein>
    <recommendedName>
        <fullName evidence="5">2-C-methyl-D-erythritol 4-phosphate cytidylyltransferase</fullName>
    </recommendedName>
</protein>
<name>A0A1F6B1K0_9BACT</name>
<dbReference type="STRING" id="1798396.A2973_02655"/>
<dbReference type="Gene3D" id="3.90.550.10">
    <property type="entry name" value="Spore Coat Polysaccharide Biosynthesis Protein SpsA, Chain A"/>
    <property type="match status" value="1"/>
</dbReference>
<dbReference type="PANTHER" id="PTHR32125">
    <property type="entry name" value="2-C-METHYL-D-ERYTHRITOL 4-PHOSPHATE CYTIDYLYLTRANSFERASE, CHLOROPLASTIC"/>
    <property type="match status" value="1"/>
</dbReference>
<accession>A0A1F6B1K0</accession>
<evidence type="ECO:0000256" key="2">
    <source>
        <dbReference type="ARBA" id="ARBA00022695"/>
    </source>
</evidence>
<evidence type="ECO:0000313" key="3">
    <source>
        <dbReference type="EMBL" id="OGG30799.1"/>
    </source>
</evidence>
<keyword evidence="2" id="KW-0548">Nucleotidyltransferase</keyword>